<comment type="caution">
    <text evidence="4">The sequence shown here is derived from an EMBL/GenBank/DDBJ whole genome shotgun (WGS) entry which is preliminary data.</text>
</comment>
<reference evidence="4 5" key="1">
    <citation type="submission" date="2016-08" db="EMBL/GenBank/DDBJ databases">
        <authorList>
            <person name="Loux V."/>
            <person name="Rue O."/>
        </authorList>
    </citation>
    <scope>NUCLEOTIDE SEQUENCE [LARGE SCALE GENOMIC DNA]</scope>
    <source>
        <strain evidence="4 5">AFSSA_08CEB44bac</strain>
    </source>
</reference>
<evidence type="ECO:0000313" key="4">
    <source>
        <dbReference type="EMBL" id="SCL86774.1"/>
    </source>
</evidence>
<feature type="domain" description="Competence protein CoiA C-terminal" evidence="3">
    <location>
        <begin position="247"/>
        <end position="382"/>
    </location>
</feature>
<feature type="domain" description="Competence protein CoiA-like N-terminal" evidence="2">
    <location>
        <begin position="30"/>
        <end position="75"/>
    </location>
</feature>
<dbReference type="PIRSF" id="PIRSF007487">
    <property type="entry name" value="Competence-induced_CoiA_bac"/>
    <property type="match status" value="1"/>
</dbReference>
<evidence type="ECO:0000259" key="1">
    <source>
        <dbReference type="Pfam" id="PF06054"/>
    </source>
</evidence>
<dbReference type="Proteomes" id="UP000242164">
    <property type="component" value="Unassembled WGS sequence"/>
</dbReference>
<evidence type="ECO:0000259" key="3">
    <source>
        <dbReference type="Pfam" id="PF25166"/>
    </source>
</evidence>
<dbReference type="InterPro" id="IPR021176">
    <property type="entry name" value="Competence-induced_CoiA"/>
</dbReference>
<feature type="domain" description="Competence protein CoiA nuclease-like" evidence="1">
    <location>
        <begin position="82"/>
        <end position="235"/>
    </location>
</feature>
<proteinExistence type="predicted"/>
<dbReference type="AlphaFoldDB" id="A0AAX2CDS0"/>
<dbReference type="InterPro" id="IPR010330">
    <property type="entry name" value="CoiA_nuc"/>
</dbReference>
<dbReference type="Pfam" id="PF25164">
    <property type="entry name" value="CoiA_N"/>
    <property type="match status" value="1"/>
</dbReference>
<dbReference type="EMBL" id="FMIK01000018">
    <property type="protein sequence ID" value="SCL86774.1"/>
    <property type="molecule type" value="Genomic_DNA"/>
</dbReference>
<sequence>MLQNVTKCRKDVALLFVAKRENGETIHLLYHQDKKKLLILREKERFFCPACGKEVQLKLGNQKVWHFAHKNIEQCIGSAEPESNYHMRGKEQLYRWIISQKFCAEIEKYLPEIRQRPDILIERNGRRLAIEYQCTSISANQLQKRTYAYQKAGIQIIWILGGNQLNRNATYWTSISSFHAFCIQSYPQPYLLFFCPDKKIFQKCIFLIPFSTNIHFAHIIPFSIRTSTFENIFQQIPFPKGVLERVWQNKKNYFRMHALPIWNGHQKALLRMFYQLKISPSIFPSEIGVPLPSAFSFQTSPFIWQAFLCLDFMENFKRGDYFSLHAVFSYVSNKRNLKRRILPYFPQHVWKLAIIEYMDFLCSAGIIEKVDKYKYRKVKGITILKTEKEIKEYDTICLAHAISLFEAKYNM</sequence>
<dbReference type="InterPro" id="IPR057252">
    <property type="entry name" value="CoiA_C"/>
</dbReference>
<evidence type="ECO:0000259" key="2">
    <source>
        <dbReference type="Pfam" id="PF25164"/>
    </source>
</evidence>
<evidence type="ECO:0000313" key="5">
    <source>
        <dbReference type="Proteomes" id="UP000242164"/>
    </source>
</evidence>
<accession>A0AAX2CDS0</accession>
<dbReference type="Pfam" id="PF06054">
    <property type="entry name" value="CoiA_nuc"/>
    <property type="match status" value="1"/>
</dbReference>
<dbReference type="InterPro" id="IPR057253">
    <property type="entry name" value="CoiA-like_N"/>
</dbReference>
<protein>
    <submittedName>
        <fullName evidence="4">Competence CoiA family protein</fullName>
    </submittedName>
</protein>
<name>A0AAX2CDS0_9BACI</name>
<dbReference type="Pfam" id="PF25166">
    <property type="entry name" value="CoiA_C"/>
    <property type="match status" value="1"/>
</dbReference>
<organism evidence="4 5">
    <name type="scientific">Bacillus cytotoxicus</name>
    <dbReference type="NCBI Taxonomy" id="580165"/>
    <lineage>
        <taxon>Bacteria</taxon>
        <taxon>Bacillati</taxon>
        <taxon>Bacillota</taxon>
        <taxon>Bacilli</taxon>
        <taxon>Bacillales</taxon>
        <taxon>Bacillaceae</taxon>
        <taxon>Bacillus</taxon>
        <taxon>Bacillus cereus group</taxon>
    </lineage>
</organism>
<gene>
    <name evidence="4" type="ORF">BCB44BAC_01018</name>
</gene>